<reference evidence="4" key="3">
    <citation type="submission" date="2016-03" db="UniProtKB">
        <authorList>
            <consortium name="EnsemblProtists"/>
        </authorList>
    </citation>
    <scope>IDENTIFICATION</scope>
</reference>
<dbReference type="PaxDb" id="55529-EKX43117"/>
<proteinExistence type="predicted"/>
<gene>
    <name evidence="3" type="ORF">GUITHDRAFT_163929</name>
</gene>
<feature type="domain" description="PLAT" evidence="2">
    <location>
        <begin position="68"/>
        <end position="187"/>
    </location>
</feature>
<dbReference type="PROSITE" id="PS50095">
    <property type="entry name" value="PLAT"/>
    <property type="match status" value="4"/>
</dbReference>
<dbReference type="PANTHER" id="PTHR45901:SF3">
    <property type="entry name" value="LIPOXYGENASE HOMOLOGY DOMAIN-CONTAINING PROTEIN 1"/>
    <property type="match status" value="1"/>
</dbReference>
<sequence>MHYIPAKEQEQAQGRRRAGAVIGAGNVLGHEERSDLMCLNENWSRSGWASSTGEKGERWCRGVTVGKVKYTVRTWTGNQAGAETTASVFIQLHGTKADGRRTQLRNDGEVNFKRGQIDTFTVTEFDLGEIESLTISHDNRSNFSAGFEAGWYLERVVVAAGNVEWVFPCRRWLSKDKEDGQLKRTLYASFADAQIKYKVITFTGNSPDAGSRGRVFIQLHGQRGSAGPMVELRNPSLHDVFERGQKDLFIIKGKEIGALSHVSVKFSADGGRGSWHLDGIIVRNLRSNQDFPFPFGRKVANEEVTTVNHRAGAQIQSGESSAARQLEERAVQQALRPANRPLLLEDHDPYKGMIQHREPPCRYDITVVTSDVKGAGTDSNVFLRMFGSKKNTISIRLSSHAVHTTRLFLRGQSDLFTLFLPDIGLLNKVCVWTDGQNLSDQGSTWHLAQLKVSKTSPASSTPQSWTFPCNKCFDPDKGTLKMDLIPEGQKLRPSSAMRVVHVQESLHEDDETVRYEEENLNLRVMRRPLSAPRTTVLYNHSSRGGEERGMQLVARTSYKVKVKTGNKPYAGTDCEVMIRIKGSARASATHRLSSCVVSHGSLFRRGATDEFLIPEWHLGDPLLLSIWHDARGSDPNWFLEKVTIIDSAGREFLFPYNDWLSATEGSRKTRAEIPVKR</sequence>
<dbReference type="SMART" id="SM00308">
    <property type="entry name" value="LH2"/>
    <property type="match status" value="3"/>
</dbReference>
<dbReference type="PANTHER" id="PTHR45901">
    <property type="entry name" value="PROTEIN CBG12474"/>
    <property type="match status" value="1"/>
</dbReference>
<feature type="domain" description="PLAT" evidence="2">
    <location>
        <begin position="556"/>
        <end position="674"/>
    </location>
</feature>
<dbReference type="InterPro" id="IPR001024">
    <property type="entry name" value="PLAT/LH2_dom"/>
</dbReference>
<dbReference type="InterPro" id="IPR036392">
    <property type="entry name" value="PLAT/LH2_dom_sf"/>
</dbReference>
<dbReference type="AlphaFoldDB" id="L1J450"/>
<evidence type="ECO:0000259" key="2">
    <source>
        <dbReference type="PROSITE" id="PS50095"/>
    </source>
</evidence>
<dbReference type="eggNOG" id="KOG3599">
    <property type="taxonomic scope" value="Eukaryota"/>
</dbReference>
<dbReference type="CDD" id="cd01756">
    <property type="entry name" value="PLAT_repeat"/>
    <property type="match status" value="1"/>
</dbReference>
<reference evidence="3 5" key="1">
    <citation type="journal article" date="2012" name="Nature">
        <title>Algal genomes reveal evolutionary mosaicism and the fate of nucleomorphs.</title>
        <authorList>
            <consortium name="DOE Joint Genome Institute"/>
            <person name="Curtis B.A."/>
            <person name="Tanifuji G."/>
            <person name="Burki F."/>
            <person name="Gruber A."/>
            <person name="Irimia M."/>
            <person name="Maruyama S."/>
            <person name="Arias M.C."/>
            <person name="Ball S.G."/>
            <person name="Gile G.H."/>
            <person name="Hirakawa Y."/>
            <person name="Hopkins J.F."/>
            <person name="Kuo A."/>
            <person name="Rensing S.A."/>
            <person name="Schmutz J."/>
            <person name="Symeonidi A."/>
            <person name="Elias M."/>
            <person name="Eveleigh R.J."/>
            <person name="Herman E.K."/>
            <person name="Klute M.J."/>
            <person name="Nakayama T."/>
            <person name="Obornik M."/>
            <person name="Reyes-Prieto A."/>
            <person name="Armbrust E.V."/>
            <person name="Aves S.J."/>
            <person name="Beiko R.G."/>
            <person name="Coutinho P."/>
            <person name="Dacks J.B."/>
            <person name="Durnford D.G."/>
            <person name="Fast N.M."/>
            <person name="Green B.R."/>
            <person name="Grisdale C.J."/>
            <person name="Hempel F."/>
            <person name="Henrissat B."/>
            <person name="Hoppner M.P."/>
            <person name="Ishida K."/>
            <person name="Kim E."/>
            <person name="Koreny L."/>
            <person name="Kroth P.G."/>
            <person name="Liu Y."/>
            <person name="Malik S.B."/>
            <person name="Maier U.G."/>
            <person name="McRose D."/>
            <person name="Mock T."/>
            <person name="Neilson J.A."/>
            <person name="Onodera N.T."/>
            <person name="Poole A.M."/>
            <person name="Pritham E.J."/>
            <person name="Richards T.A."/>
            <person name="Rocap G."/>
            <person name="Roy S.W."/>
            <person name="Sarai C."/>
            <person name="Schaack S."/>
            <person name="Shirato S."/>
            <person name="Slamovits C.H."/>
            <person name="Spencer D.F."/>
            <person name="Suzuki S."/>
            <person name="Worden A.Z."/>
            <person name="Zauner S."/>
            <person name="Barry K."/>
            <person name="Bell C."/>
            <person name="Bharti A.K."/>
            <person name="Crow J.A."/>
            <person name="Grimwood J."/>
            <person name="Kramer R."/>
            <person name="Lindquist E."/>
            <person name="Lucas S."/>
            <person name="Salamov A."/>
            <person name="McFadden G.I."/>
            <person name="Lane C.E."/>
            <person name="Keeling P.J."/>
            <person name="Gray M.W."/>
            <person name="Grigoriev I.V."/>
            <person name="Archibald J.M."/>
        </authorList>
    </citation>
    <scope>NUCLEOTIDE SEQUENCE</scope>
    <source>
        <strain evidence="3 5">CCMP2712</strain>
    </source>
</reference>
<dbReference type="Proteomes" id="UP000011087">
    <property type="component" value="Unassembled WGS sequence"/>
</dbReference>
<keyword evidence="5" id="KW-1185">Reference proteome</keyword>
<evidence type="ECO:0000313" key="5">
    <source>
        <dbReference type="Proteomes" id="UP000011087"/>
    </source>
</evidence>
<organism evidence="3">
    <name type="scientific">Guillardia theta (strain CCMP2712)</name>
    <name type="common">Cryptophyte</name>
    <dbReference type="NCBI Taxonomy" id="905079"/>
    <lineage>
        <taxon>Eukaryota</taxon>
        <taxon>Cryptophyceae</taxon>
        <taxon>Pyrenomonadales</taxon>
        <taxon>Geminigeraceae</taxon>
        <taxon>Guillardia</taxon>
    </lineage>
</organism>
<dbReference type="Gene3D" id="2.60.60.20">
    <property type="entry name" value="PLAT/LH2 domain"/>
    <property type="match status" value="2"/>
</dbReference>
<dbReference type="Pfam" id="PF01477">
    <property type="entry name" value="PLAT"/>
    <property type="match status" value="4"/>
</dbReference>
<dbReference type="STRING" id="905079.L1J450"/>
<dbReference type="SUPFAM" id="SSF49723">
    <property type="entry name" value="Lipase/lipooxygenase domain (PLAT/LH2 domain)"/>
    <property type="match status" value="4"/>
</dbReference>
<accession>L1J450</accession>
<dbReference type="KEGG" id="gtt:GUITHDRAFT_163929"/>
<comment type="caution">
    <text evidence="1">Lacks conserved residue(s) required for the propagation of feature annotation.</text>
</comment>
<dbReference type="OrthoDB" id="5322100at2759"/>
<reference evidence="5" key="2">
    <citation type="submission" date="2012-11" db="EMBL/GenBank/DDBJ databases">
        <authorList>
            <person name="Kuo A."/>
            <person name="Curtis B.A."/>
            <person name="Tanifuji G."/>
            <person name="Burki F."/>
            <person name="Gruber A."/>
            <person name="Irimia M."/>
            <person name="Maruyama S."/>
            <person name="Arias M.C."/>
            <person name="Ball S.G."/>
            <person name="Gile G.H."/>
            <person name="Hirakawa Y."/>
            <person name="Hopkins J.F."/>
            <person name="Rensing S.A."/>
            <person name="Schmutz J."/>
            <person name="Symeonidi A."/>
            <person name="Elias M."/>
            <person name="Eveleigh R.J."/>
            <person name="Herman E.K."/>
            <person name="Klute M.J."/>
            <person name="Nakayama T."/>
            <person name="Obornik M."/>
            <person name="Reyes-Prieto A."/>
            <person name="Armbrust E.V."/>
            <person name="Aves S.J."/>
            <person name="Beiko R.G."/>
            <person name="Coutinho P."/>
            <person name="Dacks J.B."/>
            <person name="Durnford D.G."/>
            <person name="Fast N.M."/>
            <person name="Green B.R."/>
            <person name="Grisdale C."/>
            <person name="Hempe F."/>
            <person name="Henrissat B."/>
            <person name="Hoppner M.P."/>
            <person name="Ishida K.-I."/>
            <person name="Kim E."/>
            <person name="Koreny L."/>
            <person name="Kroth P.G."/>
            <person name="Liu Y."/>
            <person name="Malik S.-B."/>
            <person name="Maier U.G."/>
            <person name="McRose D."/>
            <person name="Mock T."/>
            <person name="Neilson J.A."/>
            <person name="Onodera N.T."/>
            <person name="Poole A.M."/>
            <person name="Pritham E.J."/>
            <person name="Richards T.A."/>
            <person name="Rocap G."/>
            <person name="Roy S.W."/>
            <person name="Sarai C."/>
            <person name="Schaack S."/>
            <person name="Shirato S."/>
            <person name="Slamovits C.H."/>
            <person name="Spencer D.F."/>
            <person name="Suzuki S."/>
            <person name="Worden A.Z."/>
            <person name="Zauner S."/>
            <person name="Barry K."/>
            <person name="Bell C."/>
            <person name="Bharti A.K."/>
            <person name="Crow J.A."/>
            <person name="Grimwood J."/>
            <person name="Kramer R."/>
            <person name="Lindquist E."/>
            <person name="Lucas S."/>
            <person name="Salamov A."/>
            <person name="McFadden G.I."/>
            <person name="Lane C.E."/>
            <person name="Keeling P.J."/>
            <person name="Gray M.W."/>
            <person name="Grigoriev I.V."/>
            <person name="Archibald J.M."/>
        </authorList>
    </citation>
    <scope>NUCLEOTIDE SEQUENCE</scope>
    <source>
        <strain evidence="5">CCMP2712</strain>
    </source>
</reference>
<evidence type="ECO:0000256" key="1">
    <source>
        <dbReference type="PROSITE-ProRule" id="PRU00152"/>
    </source>
</evidence>
<dbReference type="EnsemblProtists" id="EKX43117">
    <property type="protein sequence ID" value="EKX43117"/>
    <property type="gene ID" value="GUITHDRAFT_163929"/>
</dbReference>
<evidence type="ECO:0000313" key="4">
    <source>
        <dbReference type="EnsemblProtists" id="EKX43117"/>
    </source>
</evidence>
<protein>
    <recommendedName>
        <fullName evidence="2">PLAT domain-containing protein</fullName>
    </recommendedName>
</protein>
<dbReference type="InterPro" id="IPR052970">
    <property type="entry name" value="Inner_ear_hair_cell_LOXHD"/>
</dbReference>
<feature type="domain" description="PLAT" evidence="2">
    <location>
        <begin position="195"/>
        <end position="313"/>
    </location>
</feature>
<dbReference type="OMA" id="RIVFCIN"/>
<evidence type="ECO:0000313" key="3">
    <source>
        <dbReference type="EMBL" id="EKX43117.1"/>
    </source>
</evidence>
<dbReference type="Gene3D" id="2.40.180.10">
    <property type="entry name" value="Catalase core domain"/>
    <property type="match status" value="2"/>
</dbReference>
<dbReference type="EMBL" id="JH993012">
    <property type="protein sequence ID" value="EKX43117.1"/>
    <property type="molecule type" value="Genomic_DNA"/>
</dbReference>
<dbReference type="HOGENOM" id="CLU_444519_0_0_1"/>
<dbReference type="RefSeq" id="XP_005830097.1">
    <property type="nucleotide sequence ID" value="XM_005830040.1"/>
</dbReference>
<dbReference type="GeneID" id="17299855"/>
<feature type="domain" description="PLAT" evidence="2">
    <location>
        <begin position="361"/>
        <end position="487"/>
    </location>
</feature>
<name>L1J450_GUITC</name>